<evidence type="ECO:0000313" key="3">
    <source>
        <dbReference type="EMBL" id="RLV48990.1"/>
    </source>
</evidence>
<evidence type="ECO:0000313" key="4">
    <source>
        <dbReference type="Proteomes" id="UP000281708"/>
    </source>
</evidence>
<protein>
    <submittedName>
        <fullName evidence="3">SRPBCC family protein</fullName>
    </submittedName>
</protein>
<evidence type="ECO:0000256" key="1">
    <source>
        <dbReference type="ARBA" id="ARBA00006817"/>
    </source>
</evidence>
<organism evidence="3 4">
    <name type="scientific">Nocardioides mangrovicus</name>
    <dbReference type="NCBI Taxonomy" id="2478913"/>
    <lineage>
        <taxon>Bacteria</taxon>
        <taxon>Bacillati</taxon>
        <taxon>Actinomycetota</taxon>
        <taxon>Actinomycetes</taxon>
        <taxon>Propionibacteriales</taxon>
        <taxon>Nocardioidaceae</taxon>
        <taxon>Nocardioides</taxon>
    </lineage>
</organism>
<dbReference type="Gene3D" id="3.30.530.20">
    <property type="match status" value="1"/>
</dbReference>
<dbReference type="InterPro" id="IPR023393">
    <property type="entry name" value="START-like_dom_sf"/>
</dbReference>
<dbReference type="Proteomes" id="UP000281708">
    <property type="component" value="Unassembled WGS sequence"/>
</dbReference>
<dbReference type="InterPro" id="IPR013538">
    <property type="entry name" value="ASHA1/2-like_C"/>
</dbReference>
<accession>A0A3L8P0L6</accession>
<sequence>MIELLGEIARDGDEHATVRFERRYPTTPADLWDALTSPERLVRWFAPVEGDLREGGEFTIHFDDGDVPRCRVVSCSPTHASTWERHHEHGSSLVEVGVESADDGGSVLRLVHSRLPAPNAAEYGAGWQAYVQSLTAYLDGVESGEWREAFGEAKAGYVTALAAQEG</sequence>
<evidence type="ECO:0000259" key="2">
    <source>
        <dbReference type="Pfam" id="PF08327"/>
    </source>
</evidence>
<name>A0A3L8P0L6_9ACTN</name>
<reference evidence="3 4" key="1">
    <citation type="submission" date="2018-10" db="EMBL/GenBank/DDBJ databases">
        <title>Marmoricola sp. 4Q3S-7 whole genome shotgun sequence.</title>
        <authorList>
            <person name="Li F."/>
        </authorList>
    </citation>
    <scope>NUCLEOTIDE SEQUENCE [LARGE SCALE GENOMIC DNA]</scope>
    <source>
        <strain evidence="3 4">4Q3S-7</strain>
    </source>
</reference>
<keyword evidence="4" id="KW-1185">Reference proteome</keyword>
<comment type="similarity">
    <text evidence="1">Belongs to the AHA1 family.</text>
</comment>
<dbReference type="RefSeq" id="WP_121806094.1">
    <property type="nucleotide sequence ID" value="NZ_RDBE01000007.1"/>
</dbReference>
<gene>
    <name evidence="3" type="ORF">D9V37_10405</name>
</gene>
<dbReference type="EMBL" id="RDBE01000007">
    <property type="protein sequence ID" value="RLV48990.1"/>
    <property type="molecule type" value="Genomic_DNA"/>
</dbReference>
<dbReference type="OrthoDB" id="8117292at2"/>
<dbReference type="AlphaFoldDB" id="A0A3L8P0L6"/>
<dbReference type="Pfam" id="PF08327">
    <property type="entry name" value="AHSA1"/>
    <property type="match status" value="1"/>
</dbReference>
<dbReference type="CDD" id="cd08899">
    <property type="entry name" value="SRPBCC_CalC_Aha1-like_6"/>
    <property type="match status" value="1"/>
</dbReference>
<proteinExistence type="inferred from homology"/>
<dbReference type="SUPFAM" id="SSF55961">
    <property type="entry name" value="Bet v1-like"/>
    <property type="match status" value="1"/>
</dbReference>
<comment type="caution">
    <text evidence="3">The sequence shown here is derived from an EMBL/GenBank/DDBJ whole genome shotgun (WGS) entry which is preliminary data.</text>
</comment>
<feature type="domain" description="Activator of Hsp90 ATPase homologue 1/2-like C-terminal" evidence="2">
    <location>
        <begin position="26"/>
        <end position="138"/>
    </location>
</feature>